<dbReference type="Pfam" id="PF07279">
    <property type="entry name" value="DUF1442"/>
    <property type="match status" value="1"/>
</dbReference>
<feature type="compositionally biased region" description="Basic and acidic residues" evidence="1">
    <location>
        <begin position="89"/>
        <end position="103"/>
    </location>
</feature>
<feature type="region of interest" description="Disordered" evidence="1">
    <location>
        <begin position="70"/>
        <end position="103"/>
    </location>
</feature>
<dbReference type="Proteomes" id="UP001151529">
    <property type="component" value="Chromosome 14"/>
</dbReference>
<dbReference type="AlphaFoldDB" id="A0A9Q0SG33"/>
<protein>
    <submittedName>
        <fullName evidence="2">DUF1442 FAMILY PROTEIN</fullName>
    </submittedName>
</protein>
<evidence type="ECO:0000313" key="3">
    <source>
        <dbReference type="Proteomes" id="UP001151529"/>
    </source>
</evidence>
<comment type="caution">
    <text evidence="2">The sequence shown here is derived from an EMBL/GenBank/DDBJ whole genome shotgun (WGS) entry which is preliminary data.</text>
</comment>
<evidence type="ECO:0000313" key="2">
    <source>
        <dbReference type="EMBL" id="KAJ6675515.1"/>
    </source>
</evidence>
<dbReference type="EMBL" id="JAPFFL010000016">
    <property type="protein sequence ID" value="KAJ6675515.1"/>
    <property type="molecule type" value="Genomic_DNA"/>
</dbReference>
<gene>
    <name evidence="2" type="ORF">OIU85_011652</name>
</gene>
<name>A0A9Q0SG33_SALVM</name>
<proteinExistence type="predicted"/>
<reference evidence="2" key="1">
    <citation type="submission" date="2022-11" db="EMBL/GenBank/DDBJ databases">
        <authorList>
            <person name="Hyden B.L."/>
            <person name="Feng K."/>
            <person name="Yates T."/>
            <person name="Jawdy S."/>
            <person name="Smart L.B."/>
            <person name="Muchero W."/>
        </authorList>
    </citation>
    <scope>NUCLEOTIDE SEQUENCE</scope>
    <source>
        <tissue evidence="2">Shoot tip</tissue>
    </source>
</reference>
<evidence type="ECO:0000256" key="1">
    <source>
        <dbReference type="SAM" id="MobiDB-lite"/>
    </source>
</evidence>
<sequence length="103" mass="11299">MHVAGMFETEVLVGEVEEVMAGLAGVDFLVVDCKRRDFLMVLRWHGALGRGTRVVKTVFLPVGQGLDMAHIGSPGGSEGSRRGPSRWIRHVDQKSGEEHVFRG</sequence>
<accession>A0A9Q0SG33</accession>
<reference evidence="2" key="2">
    <citation type="journal article" date="2023" name="Int. J. Mol. Sci.">
        <title>De Novo Assembly and Annotation of 11 Diverse Shrub Willow (Salix) Genomes Reveals Novel Gene Organization in Sex-Linked Regions.</title>
        <authorList>
            <person name="Hyden B."/>
            <person name="Feng K."/>
            <person name="Yates T.B."/>
            <person name="Jawdy S."/>
            <person name="Cereghino C."/>
            <person name="Smart L.B."/>
            <person name="Muchero W."/>
        </authorList>
    </citation>
    <scope>NUCLEOTIDE SEQUENCE [LARGE SCALE GENOMIC DNA]</scope>
    <source>
        <tissue evidence="2">Shoot tip</tissue>
    </source>
</reference>
<organism evidence="2 3">
    <name type="scientific">Salix viminalis</name>
    <name type="common">Common osier</name>
    <name type="synonym">Basket willow</name>
    <dbReference type="NCBI Taxonomy" id="40686"/>
    <lineage>
        <taxon>Eukaryota</taxon>
        <taxon>Viridiplantae</taxon>
        <taxon>Streptophyta</taxon>
        <taxon>Embryophyta</taxon>
        <taxon>Tracheophyta</taxon>
        <taxon>Spermatophyta</taxon>
        <taxon>Magnoliopsida</taxon>
        <taxon>eudicotyledons</taxon>
        <taxon>Gunneridae</taxon>
        <taxon>Pentapetalae</taxon>
        <taxon>rosids</taxon>
        <taxon>fabids</taxon>
        <taxon>Malpighiales</taxon>
        <taxon>Salicaceae</taxon>
        <taxon>Saliceae</taxon>
        <taxon>Salix</taxon>
    </lineage>
</organism>
<dbReference type="OrthoDB" id="685237at2759"/>
<dbReference type="PANTHER" id="PTHR33593:SF28">
    <property type="entry name" value="ANKYRIN REPEAT_KH DOMAIN PROTEIN (DUF1442)"/>
    <property type="match status" value="1"/>
</dbReference>
<dbReference type="PANTHER" id="PTHR33593">
    <property type="entry name" value="DUF1442 FAMILY PROTEIN"/>
    <property type="match status" value="1"/>
</dbReference>
<dbReference type="InterPro" id="IPR009902">
    <property type="entry name" value="DUF1442"/>
</dbReference>
<keyword evidence="3" id="KW-1185">Reference proteome</keyword>